<accession>A0A132A586</accession>
<evidence type="ECO:0000313" key="3">
    <source>
        <dbReference type="EMBL" id="KAF7488520.1"/>
    </source>
</evidence>
<organism evidence="4 7">
    <name type="scientific">Sarcoptes scabiei</name>
    <name type="common">Itch mite</name>
    <name type="synonym">Acarus scabiei</name>
    <dbReference type="NCBI Taxonomy" id="52283"/>
    <lineage>
        <taxon>Eukaryota</taxon>
        <taxon>Metazoa</taxon>
        <taxon>Ecdysozoa</taxon>
        <taxon>Arthropoda</taxon>
        <taxon>Chelicerata</taxon>
        <taxon>Arachnida</taxon>
        <taxon>Acari</taxon>
        <taxon>Acariformes</taxon>
        <taxon>Sarcoptiformes</taxon>
        <taxon>Astigmata</taxon>
        <taxon>Psoroptidia</taxon>
        <taxon>Sarcoptoidea</taxon>
        <taxon>Sarcoptidae</taxon>
        <taxon>Sarcoptinae</taxon>
        <taxon>Sarcoptes</taxon>
    </lineage>
</organism>
<dbReference type="Proteomes" id="UP000616769">
    <property type="component" value="Unassembled WGS sequence"/>
</dbReference>
<dbReference type="EnsemblMetazoa" id="SSS_490s_mrna">
    <property type="protein sequence ID" value="KAF7488520.1"/>
    <property type="gene ID" value="SSS_490"/>
</dbReference>
<evidence type="ECO:0000313" key="6">
    <source>
        <dbReference type="Proteomes" id="UP000070412"/>
    </source>
</evidence>
<keyword evidence="1" id="KW-0175">Coiled coil</keyword>
<feature type="compositionally biased region" description="Basic and acidic residues" evidence="2">
    <location>
        <begin position="71"/>
        <end position="97"/>
    </location>
</feature>
<dbReference type="OrthoDB" id="6513486at2759"/>
<evidence type="ECO:0000256" key="1">
    <source>
        <dbReference type="SAM" id="Coils"/>
    </source>
</evidence>
<dbReference type="VEuPathDB" id="VectorBase:SSCA005143"/>
<evidence type="ECO:0000313" key="4">
    <source>
        <dbReference type="EMBL" id="KPM06121.1"/>
    </source>
</evidence>
<evidence type="ECO:0000313" key="5">
    <source>
        <dbReference type="EnsemblMetazoa" id="KAF7488520.1"/>
    </source>
</evidence>
<reference evidence="5" key="4">
    <citation type="submission" date="2022-06" db="UniProtKB">
        <authorList>
            <consortium name="EnsemblMetazoa"/>
        </authorList>
    </citation>
    <scope>IDENTIFICATION</scope>
</reference>
<feature type="compositionally biased region" description="Low complexity" evidence="2">
    <location>
        <begin position="750"/>
        <end position="763"/>
    </location>
</feature>
<evidence type="ECO:0000313" key="7">
    <source>
        <dbReference type="Proteomes" id="UP000616769"/>
    </source>
</evidence>
<reference evidence="3" key="3">
    <citation type="submission" date="2020-01" db="EMBL/GenBank/DDBJ databases">
        <authorList>
            <person name="Korhonen P.K.K."/>
            <person name="Guangxu M.G."/>
            <person name="Wang T.W."/>
            <person name="Stroehlein A.J.S."/>
            <person name="Young N.D."/>
            <person name="Ang C.-S.A."/>
            <person name="Fernando D.W.F."/>
            <person name="Lu H.L."/>
            <person name="Taylor S.T."/>
            <person name="Ehtesham M.E.M."/>
            <person name="Najaraj S.H.N."/>
            <person name="Harsha G.H.G."/>
            <person name="Madugundu A.M."/>
            <person name="Renuse S.R."/>
            <person name="Holt D.H."/>
            <person name="Pandey A.P."/>
            <person name="Papenfuss A.P."/>
            <person name="Gasser R.B.G."/>
            <person name="Fischer K.F."/>
        </authorList>
    </citation>
    <scope>NUCLEOTIDE SEQUENCE</scope>
    <source>
        <strain evidence="3">SSS_KF_BRIS2020</strain>
    </source>
</reference>
<keyword evidence="6" id="KW-1185">Reference proteome</keyword>
<feature type="compositionally biased region" description="Low complexity" evidence="2">
    <location>
        <begin position="153"/>
        <end position="167"/>
    </location>
</feature>
<sequence>MDFFIIASFFFVLVLFGILLFYVTRETSFEQAIEEQRNKNELDLLSNTNQNQGKHHHHDVQHNRKEKPKKSKELVAKESISKKQLKEKQSQHIEKKSQSNQQHAIEIDIKLASFSSDRPVSSVPIANSVASKEAKSIEKKNQSMISALPITDQPQSQQVSEPSVASEISRSKIDSKQSQTKTRHQEQESCLIVDTVDHSVHDDPETKIINNYNESKAFKKNKKLTNTRVVPAVREISLKGITESIKLFTKEDVTYLTDFLLNMQADQNKDLSWHKKKDPVDALKKQLAEREKVIDTQRNNLESARRKLESFQHELTVNKKMLQNENRLRKEIENERDNIRTMISDVEKRNKIQLDHLEEQHHTARQKEIASLNKLIEELRANNDSLKQKLVKEHDDLLEKLEEKDKLLDLGQQNLTKIRNEHKTEIELLEEKLKKLQDQHKVDLERTQTDSDCLKSSNVQLSSELIALKSEIDKLRDSLDKKSKELEEIKSKTDCYQNEFQSRLEGVMKEKNLLQAEIDRQSIQFQENQKIFNDICKRLNLNSNTEIEKICMKIEELKVEISKNENLGDSINEVNELYQALIEENKLLKQEIAEKEKKCTNLTNTLNETDQALIDIQDKIDKQKIDNESELRKIEKSLEQTKEESRIQLEKISLLSDENQRLKEQYEKTNELCLKKEMEISEFQNQLETLLDQLTKEKSDNRSLKMKIEKLNELVQIGIDTYQEENKKVQDLETKLATMNGNENGPKSPATTNVVNATTTNGN</sequence>
<feature type="compositionally biased region" description="Basic residues" evidence="2">
    <location>
        <begin position="53"/>
        <end position="70"/>
    </location>
</feature>
<feature type="region of interest" description="Disordered" evidence="2">
    <location>
        <begin position="47"/>
        <end position="102"/>
    </location>
</feature>
<dbReference type="EMBL" id="WVUK01000066">
    <property type="protein sequence ID" value="KAF7488520.1"/>
    <property type="molecule type" value="Genomic_DNA"/>
</dbReference>
<protein>
    <submittedName>
        <fullName evidence="4 5">Uncharacterized protein</fullName>
    </submittedName>
</protein>
<reference evidence="6" key="2">
    <citation type="journal article" date="2020" name="PLoS Negl. Trop. Dis.">
        <title>High-quality nuclear genome for Sarcoptes scabiei-A critical resource for a neglected parasite.</title>
        <authorList>
            <person name="Korhonen P.K."/>
            <person name="Gasser R.B."/>
            <person name="Ma G."/>
            <person name="Wang T."/>
            <person name="Stroehlein A.J."/>
            <person name="Young N.D."/>
            <person name="Ang C.S."/>
            <person name="Fernando D.D."/>
            <person name="Lu H.C."/>
            <person name="Taylor S."/>
            <person name="Reynolds S.L."/>
            <person name="Mofiz E."/>
            <person name="Najaraj S.H."/>
            <person name="Gowda H."/>
            <person name="Madugundu A."/>
            <person name="Renuse S."/>
            <person name="Holt D."/>
            <person name="Pandey A."/>
            <person name="Papenfuss A.T."/>
            <person name="Fischer K."/>
        </authorList>
    </citation>
    <scope>NUCLEOTIDE SEQUENCE [LARGE SCALE GENOMIC DNA]</scope>
</reference>
<dbReference type="EMBL" id="JXLN01010677">
    <property type="protein sequence ID" value="KPM06121.1"/>
    <property type="molecule type" value="Genomic_DNA"/>
</dbReference>
<reference evidence="4 7" key="1">
    <citation type="journal article" date="2015" name="Parasit. Vectors">
        <title>Draft genome of the scabies mite.</title>
        <authorList>
            <person name="Rider S.D.Jr."/>
            <person name="Morgan M.S."/>
            <person name="Arlian L.G."/>
        </authorList>
    </citation>
    <scope>NUCLEOTIDE SEQUENCE [LARGE SCALE GENOMIC DNA]</scope>
    <source>
        <strain evidence="4">Arlian Lab</strain>
    </source>
</reference>
<feature type="region of interest" description="Disordered" evidence="2">
    <location>
        <begin position="148"/>
        <end position="187"/>
    </location>
</feature>
<name>A0A132A586_SARSC</name>
<evidence type="ECO:0000256" key="2">
    <source>
        <dbReference type="SAM" id="MobiDB-lite"/>
    </source>
</evidence>
<gene>
    <name evidence="4" type="ORF">QR98_0045940</name>
    <name evidence="3" type="ORF">SSS_490</name>
</gene>
<feature type="region of interest" description="Disordered" evidence="2">
    <location>
        <begin position="739"/>
        <end position="763"/>
    </location>
</feature>
<dbReference type="AlphaFoldDB" id="A0A132A586"/>
<proteinExistence type="predicted"/>
<feature type="coiled-coil region" evidence="1">
    <location>
        <begin position="280"/>
        <end position="524"/>
    </location>
</feature>
<dbReference type="Proteomes" id="UP000070412">
    <property type="component" value="Unassembled WGS sequence"/>
</dbReference>